<dbReference type="PROSITE" id="PS50835">
    <property type="entry name" value="IG_LIKE"/>
    <property type="match status" value="1"/>
</dbReference>
<feature type="transmembrane region" description="Helical" evidence="11">
    <location>
        <begin position="151"/>
        <end position="175"/>
    </location>
</feature>
<keyword evidence="5 11" id="KW-1133">Transmembrane helix</keyword>
<feature type="domain" description="Ig-like" evidence="12">
    <location>
        <begin position="24"/>
        <end position="141"/>
    </location>
</feature>
<comment type="subcellular location">
    <subcellularLocation>
        <location evidence="1">Membrane</location>
        <topology evidence="1">Single-pass type I membrane protein</topology>
    </subcellularLocation>
</comment>
<keyword evidence="3 11" id="KW-0812">Transmembrane</keyword>
<dbReference type="SUPFAM" id="SSF48726">
    <property type="entry name" value="Immunoglobulin"/>
    <property type="match status" value="1"/>
</dbReference>
<dbReference type="GO" id="GO:0005886">
    <property type="term" value="C:plasma membrane"/>
    <property type="evidence" value="ECO:0007669"/>
    <property type="project" value="TreeGrafter"/>
</dbReference>
<evidence type="ECO:0000256" key="10">
    <source>
        <dbReference type="SAM" id="MobiDB-lite"/>
    </source>
</evidence>
<keyword evidence="7" id="KW-1015">Disulfide bond</keyword>
<dbReference type="InterPro" id="IPR000920">
    <property type="entry name" value="Myelin_P0-rel"/>
</dbReference>
<dbReference type="PANTHER" id="PTHR13869">
    <property type="entry name" value="MYELIN P0 RELATED"/>
    <property type="match status" value="1"/>
</dbReference>
<dbReference type="InterPro" id="IPR013106">
    <property type="entry name" value="Ig_V-set"/>
</dbReference>
<dbReference type="OrthoDB" id="8916449at2759"/>
<dbReference type="InterPro" id="IPR036179">
    <property type="entry name" value="Ig-like_dom_sf"/>
</dbReference>
<evidence type="ECO:0000256" key="5">
    <source>
        <dbReference type="ARBA" id="ARBA00022989"/>
    </source>
</evidence>
<comment type="similarity">
    <text evidence="2">Belongs to the myelin P0 protein family.</text>
</comment>
<accession>A0A9D3QEX2</accession>
<evidence type="ECO:0000256" key="1">
    <source>
        <dbReference type="ARBA" id="ARBA00004479"/>
    </source>
</evidence>
<comment type="caution">
    <text evidence="13">The sequence shown here is derived from an EMBL/GenBank/DDBJ whole genome shotgun (WGS) entry which is preliminary data.</text>
</comment>
<evidence type="ECO:0000256" key="6">
    <source>
        <dbReference type="ARBA" id="ARBA00023136"/>
    </source>
</evidence>
<dbReference type="Gene3D" id="2.60.40.10">
    <property type="entry name" value="Immunoglobulins"/>
    <property type="match status" value="1"/>
</dbReference>
<evidence type="ECO:0000313" key="14">
    <source>
        <dbReference type="Proteomes" id="UP001046870"/>
    </source>
</evidence>
<dbReference type="InterPro" id="IPR003599">
    <property type="entry name" value="Ig_sub"/>
</dbReference>
<keyword evidence="8" id="KW-0325">Glycoprotein</keyword>
<evidence type="ECO:0000256" key="4">
    <source>
        <dbReference type="ARBA" id="ARBA00022729"/>
    </source>
</evidence>
<dbReference type="GO" id="GO:0098609">
    <property type="term" value="P:cell-cell adhesion"/>
    <property type="evidence" value="ECO:0007669"/>
    <property type="project" value="TreeGrafter"/>
</dbReference>
<dbReference type="SMART" id="SM00409">
    <property type="entry name" value="IG"/>
    <property type="match status" value="1"/>
</dbReference>
<dbReference type="InterPro" id="IPR013783">
    <property type="entry name" value="Ig-like_fold"/>
</dbReference>
<keyword evidence="6 11" id="KW-0472">Membrane</keyword>
<evidence type="ECO:0000256" key="3">
    <source>
        <dbReference type="ARBA" id="ARBA00022692"/>
    </source>
</evidence>
<proteinExistence type="inferred from homology"/>
<dbReference type="Pfam" id="PF07686">
    <property type="entry name" value="V-set"/>
    <property type="match status" value="1"/>
</dbReference>
<keyword evidence="9" id="KW-0393">Immunoglobulin domain</keyword>
<dbReference type="AlphaFoldDB" id="A0A9D3QEX2"/>
<dbReference type="Proteomes" id="UP001046870">
    <property type="component" value="Chromosome 3"/>
</dbReference>
<dbReference type="InterPro" id="IPR007110">
    <property type="entry name" value="Ig-like_dom"/>
</dbReference>
<organism evidence="13 14">
    <name type="scientific">Megalops atlanticus</name>
    <name type="common">Tarpon</name>
    <name type="synonym">Clupea gigantea</name>
    <dbReference type="NCBI Taxonomy" id="7932"/>
    <lineage>
        <taxon>Eukaryota</taxon>
        <taxon>Metazoa</taxon>
        <taxon>Chordata</taxon>
        <taxon>Craniata</taxon>
        <taxon>Vertebrata</taxon>
        <taxon>Euteleostomi</taxon>
        <taxon>Actinopterygii</taxon>
        <taxon>Neopterygii</taxon>
        <taxon>Teleostei</taxon>
        <taxon>Elopiformes</taxon>
        <taxon>Megalopidae</taxon>
        <taxon>Megalops</taxon>
    </lineage>
</organism>
<name>A0A9D3QEX2_MEGAT</name>
<evidence type="ECO:0000256" key="7">
    <source>
        <dbReference type="ARBA" id="ARBA00023157"/>
    </source>
</evidence>
<feature type="region of interest" description="Disordered" evidence="10">
    <location>
        <begin position="221"/>
        <end position="249"/>
    </location>
</feature>
<dbReference type="FunFam" id="2.60.40.10:FF:000193">
    <property type="entry name" value="Myelin protein zero-like 1 like"/>
    <property type="match status" value="1"/>
</dbReference>
<evidence type="ECO:0000256" key="9">
    <source>
        <dbReference type="ARBA" id="ARBA00023319"/>
    </source>
</evidence>
<evidence type="ECO:0000256" key="11">
    <source>
        <dbReference type="SAM" id="Phobius"/>
    </source>
</evidence>
<feature type="compositionally biased region" description="Acidic residues" evidence="10">
    <location>
        <begin position="234"/>
        <end position="244"/>
    </location>
</feature>
<dbReference type="PRINTS" id="PR00213">
    <property type="entry name" value="MYELINP0"/>
</dbReference>
<dbReference type="EMBL" id="JAFDVH010000003">
    <property type="protein sequence ID" value="KAG7483980.1"/>
    <property type="molecule type" value="Genomic_DNA"/>
</dbReference>
<keyword evidence="14" id="KW-1185">Reference proteome</keyword>
<evidence type="ECO:0000259" key="12">
    <source>
        <dbReference type="PROSITE" id="PS50835"/>
    </source>
</evidence>
<evidence type="ECO:0000256" key="8">
    <source>
        <dbReference type="ARBA" id="ARBA00023180"/>
    </source>
</evidence>
<dbReference type="PANTHER" id="PTHR13869:SF21">
    <property type="entry name" value="MYELIN PROTEIN ZERO-LIKE PROTEIN 2"/>
    <property type="match status" value="1"/>
</dbReference>
<evidence type="ECO:0000256" key="2">
    <source>
        <dbReference type="ARBA" id="ARBA00007180"/>
    </source>
</evidence>
<protein>
    <recommendedName>
        <fullName evidence="12">Ig-like domain-containing protein</fullName>
    </recommendedName>
</protein>
<keyword evidence="4" id="KW-0732">Signal</keyword>
<reference evidence="13" key="1">
    <citation type="submission" date="2021-01" db="EMBL/GenBank/DDBJ databases">
        <authorList>
            <person name="Zahm M."/>
            <person name="Roques C."/>
            <person name="Cabau C."/>
            <person name="Klopp C."/>
            <person name="Donnadieu C."/>
            <person name="Jouanno E."/>
            <person name="Lampietro C."/>
            <person name="Louis A."/>
            <person name="Herpin A."/>
            <person name="Echchiki A."/>
            <person name="Berthelot C."/>
            <person name="Parey E."/>
            <person name="Roest-Crollius H."/>
            <person name="Braasch I."/>
            <person name="Postlethwait J."/>
            <person name="Bobe J."/>
            <person name="Montfort J."/>
            <person name="Bouchez O."/>
            <person name="Begum T."/>
            <person name="Mejri S."/>
            <person name="Adams A."/>
            <person name="Chen W.-J."/>
            <person name="Guiguen Y."/>
        </authorList>
    </citation>
    <scope>NUCLEOTIDE SEQUENCE</scope>
    <source>
        <strain evidence="13">YG-15Mar2019-1</strain>
        <tissue evidence="13">Brain</tissue>
    </source>
</reference>
<gene>
    <name evidence="13" type="ORF">MATL_G00043910</name>
</gene>
<evidence type="ECO:0000313" key="13">
    <source>
        <dbReference type="EMBL" id="KAG7483980.1"/>
    </source>
</evidence>
<sequence>MERRQLQIFALLAGLAGSGILRVSGITITTPREVEAVNGTDVKLKCSFTSGATIVPSTVTVSWNFRQQGKGGEETVFYFQDQAYPPPSGRFKGQVVWAGDIQRGDASIMLRDVQFSFNGTYTCQVKNPPDVHGPAGELVLKVVQSASISEIAILAAAVGGAIGLVLIVLVIVVLVKFCRRRQEEGDTELSQWEGKDPTVCYPDETLPLTSRLGDVKLDRSDETILKPCPKDPSSAEEEEEEESEDEKKSLIAIADVATDTVVATNTDVMPEKAIERPPIILEEKLEKVSIPTEKGDQH</sequence>
<dbReference type="SMART" id="SM00406">
    <property type="entry name" value="IGv"/>
    <property type="match status" value="1"/>
</dbReference>